<organism evidence="2 3">
    <name type="scientific">Prorocentrum cordatum</name>
    <dbReference type="NCBI Taxonomy" id="2364126"/>
    <lineage>
        <taxon>Eukaryota</taxon>
        <taxon>Sar</taxon>
        <taxon>Alveolata</taxon>
        <taxon>Dinophyceae</taxon>
        <taxon>Prorocentrales</taxon>
        <taxon>Prorocentraceae</taxon>
        <taxon>Prorocentrum</taxon>
    </lineage>
</organism>
<evidence type="ECO:0000313" key="3">
    <source>
        <dbReference type="Proteomes" id="UP001189429"/>
    </source>
</evidence>
<keyword evidence="3" id="KW-1185">Reference proteome</keyword>
<accession>A0ABN9WHA2</accession>
<dbReference type="EMBL" id="CAUYUJ010018718">
    <property type="protein sequence ID" value="CAK0885804.1"/>
    <property type="molecule type" value="Genomic_DNA"/>
</dbReference>
<proteinExistence type="predicted"/>
<gene>
    <name evidence="2" type="ORF">PCOR1329_LOCUS67305</name>
</gene>
<feature type="transmembrane region" description="Helical" evidence="1">
    <location>
        <begin position="255"/>
        <end position="278"/>
    </location>
</feature>
<dbReference type="Gene3D" id="2.60.120.560">
    <property type="entry name" value="Exo-inulinase, domain 1"/>
    <property type="match status" value="1"/>
</dbReference>
<keyword evidence="1" id="KW-0472">Membrane</keyword>
<protein>
    <submittedName>
        <fullName evidence="2">Uncharacterized protein</fullName>
    </submittedName>
</protein>
<evidence type="ECO:0000313" key="2">
    <source>
        <dbReference type="EMBL" id="CAK0885804.1"/>
    </source>
</evidence>
<dbReference type="Proteomes" id="UP001189429">
    <property type="component" value="Unassembled WGS sequence"/>
</dbReference>
<keyword evidence="1" id="KW-0812">Transmembrane</keyword>
<evidence type="ECO:0000256" key="1">
    <source>
        <dbReference type="SAM" id="Phobius"/>
    </source>
</evidence>
<sequence length="323" mass="33339">MPVPRALMAFCGGPVVLARGQGAVGGGASTGSTTATPASAAGQQLPAVADITPALSAFAVFDEAGEASGHSNWTRSYGVVTQTSNIHSGQYCSASQKGTMFYAYVPVADYVWSVDASSEDDDTVGIVFRVADTENLYKYSHSNDEAGCRTLYKIQNGARRELWRASSYAPYTHGRKYAFQVRTDGCRFVGHYRGEEDFDITDPDCVATGGVGAYSWANSAGRWSSMLLTTAVASVAAAPAPAAGRGQALGLDPALTAALVALGAVLGACGASALWCLAARCRRAPTASSSKVAHGKFLDDVGSLGRQGELPQICGSPTGVSAV</sequence>
<name>A0ABN9WHA2_9DINO</name>
<comment type="caution">
    <text evidence="2">The sequence shown here is derived from an EMBL/GenBank/DDBJ whole genome shotgun (WGS) entry which is preliminary data.</text>
</comment>
<reference evidence="2" key="1">
    <citation type="submission" date="2023-10" db="EMBL/GenBank/DDBJ databases">
        <authorList>
            <person name="Chen Y."/>
            <person name="Shah S."/>
            <person name="Dougan E. K."/>
            <person name="Thang M."/>
            <person name="Chan C."/>
        </authorList>
    </citation>
    <scope>NUCLEOTIDE SEQUENCE [LARGE SCALE GENOMIC DNA]</scope>
</reference>
<keyword evidence="1" id="KW-1133">Transmembrane helix</keyword>